<dbReference type="PROSITE" id="PS00217">
    <property type="entry name" value="SUGAR_TRANSPORT_2"/>
    <property type="match status" value="1"/>
</dbReference>
<dbReference type="OrthoDB" id="3768022at2"/>
<comment type="caution">
    <text evidence="9">The sequence shown here is derived from an EMBL/GenBank/DDBJ whole genome shotgun (WGS) entry which is preliminary data.</text>
</comment>
<evidence type="ECO:0000256" key="1">
    <source>
        <dbReference type="ARBA" id="ARBA00004651"/>
    </source>
</evidence>
<dbReference type="Proteomes" id="UP000284824">
    <property type="component" value="Unassembled WGS sequence"/>
</dbReference>
<dbReference type="InterPro" id="IPR020846">
    <property type="entry name" value="MFS_dom"/>
</dbReference>
<keyword evidence="2" id="KW-0813">Transport</keyword>
<proteinExistence type="predicted"/>
<feature type="transmembrane region" description="Helical" evidence="7">
    <location>
        <begin position="124"/>
        <end position="150"/>
    </location>
</feature>
<organism evidence="9 10">
    <name type="scientific">Nonomuraea polychroma</name>
    <dbReference type="NCBI Taxonomy" id="46176"/>
    <lineage>
        <taxon>Bacteria</taxon>
        <taxon>Bacillati</taxon>
        <taxon>Actinomycetota</taxon>
        <taxon>Actinomycetes</taxon>
        <taxon>Streptosporangiales</taxon>
        <taxon>Streptosporangiaceae</taxon>
        <taxon>Nonomuraea</taxon>
    </lineage>
</organism>
<evidence type="ECO:0000259" key="8">
    <source>
        <dbReference type="PROSITE" id="PS50850"/>
    </source>
</evidence>
<evidence type="ECO:0000256" key="7">
    <source>
        <dbReference type="SAM" id="Phobius"/>
    </source>
</evidence>
<keyword evidence="5 7" id="KW-1133">Transmembrane helix</keyword>
<evidence type="ECO:0000256" key="5">
    <source>
        <dbReference type="ARBA" id="ARBA00022989"/>
    </source>
</evidence>
<sequence length="440" mass="46488">MAAEALPATSPAAPALSHSTAMRAARASFTGTAIEWYDYFLYGSAAAVVFPTVFFAELGDTASVLASLASFGVAFFFRPLGGILFGHLGDRLSRKQALVTTLLLMGLGTFAIGCLPTAGQVGLLAPILLIVLRMIQGVGLGGEWGGAALLVVETAPARRRGLYASACQLGVPAGQLASSGMLALFALLPEEDFLGWGWRVPFLFSGVLVIVGLYIRARLPEPPEFQAIKEANEQPKLPIAEVLRHAKKPTLLLIFVQAAATIGYYLFTVYSLSYVKNTLHLPQSWALTGVLIGAAILLFAMPAWAALSDRVGRRPVYFAGTLFIALFVVPFFWLLDTRDPVLIALAIVLALVFGYGPTGALNSALYAEQYPTRYRYTGASVAYQFSSVVAGAPAALVASALVATTGTSLSVAWYVIGAAVVSLACIAALTETSRAPLTKE</sequence>
<keyword evidence="3" id="KW-1003">Cell membrane</keyword>
<feature type="transmembrane region" description="Helical" evidence="7">
    <location>
        <begin position="381"/>
        <end position="405"/>
    </location>
</feature>
<feature type="transmembrane region" description="Helical" evidence="7">
    <location>
        <begin position="97"/>
        <end position="118"/>
    </location>
</feature>
<dbReference type="InterPro" id="IPR005829">
    <property type="entry name" value="Sugar_transporter_CS"/>
</dbReference>
<feature type="transmembrane region" description="Helical" evidence="7">
    <location>
        <begin position="316"/>
        <end position="335"/>
    </location>
</feature>
<dbReference type="GO" id="GO:0005886">
    <property type="term" value="C:plasma membrane"/>
    <property type="evidence" value="ECO:0007669"/>
    <property type="project" value="UniProtKB-SubCell"/>
</dbReference>
<feature type="transmembrane region" description="Helical" evidence="7">
    <location>
        <begin position="251"/>
        <end position="272"/>
    </location>
</feature>
<dbReference type="GO" id="GO:0022857">
    <property type="term" value="F:transmembrane transporter activity"/>
    <property type="evidence" value="ECO:0007669"/>
    <property type="project" value="InterPro"/>
</dbReference>
<evidence type="ECO:0000256" key="6">
    <source>
        <dbReference type="ARBA" id="ARBA00023136"/>
    </source>
</evidence>
<keyword evidence="10" id="KW-1185">Reference proteome</keyword>
<dbReference type="PROSITE" id="PS50850">
    <property type="entry name" value="MFS"/>
    <property type="match status" value="1"/>
</dbReference>
<feature type="transmembrane region" description="Helical" evidence="7">
    <location>
        <begin position="284"/>
        <end position="304"/>
    </location>
</feature>
<keyword evidence="4 7" id="KW-0812">Transmembrane</keyword>
<feature type="transmembrane region" description="Helical" evidence="7">
    <location>
        <begin position="162"/>
        <end position="187"/>
    </location>
</feature>
<accession>A0A438M0H9</accession>
<feature type="transmembrane region" description="Helical" evidence="7">
    <location>
        <begin position="193"/>
        <end position="215"/>
    </location>
</feature>
<feature type="transmembrane region" description="Helical" evidence="7">
    <location>
        <begin position="341"/>
        <end position="361"/>
    </location>
</feature>
<reference evidence="9 10" key="1">
    <citation type="submission" date="2019-01" db="EMBL/GenBank/DDBJ databases">
        <title>Sequencing the genomes of 1000 actinobacteria strains.</title>
        <authorList>
            <person name="Klenk H.-P."/>
        </authorList>
    </citation>
    <scope>NUCLEOTIDE SEQUENCE [LARGE SCALE GENOMIC DNA]</scope>
    <source>
        <strain evidence="9 10">DSM 43925</strain>
    </source>
</reference>
<dbReference type="Pfam" id="PF07690">
    <property type="entry name" value="MFS_1"/>
    <property type="match status" value="1"/>
</dbReference>
<evidence type="ECO:0000256" key="4">
    <source>
        <dbReference type="ARBA" id="ARBA00022692"/>
    </source>
</evidence>
<gene>
    <name evidence="9" type="ORF">EDD27_1641</name>
</gene>
<dbReference type="Gene3D" id="1.20.1250.20">
    <property type="entry name" value="MFS general substrate transporter like domains"/>
    <property type="match status" value="1"/>
</dbReference>
<protein>
    <submittedName>
        <fullName evidence="9">MFS transporter</fullName>
    </submittedName>
</protein>
<evidence type="ECO:0000256" key="3">
    <source>
        <dbReference type="ARBA" id="ARBA00022475"/>
    </source>
</evidence>
<dbReference type="InterPro" id="IPR011701">
    <property type="entry name" value="MFS"/>
</dbReference>
<dbReference type="InterPro" id="IPR036259">
    <property type="entry name" value="MFS_trans_sf"/>
</dbReference>
<feature type="transmembrane region" description="Helical" evidence="7">
    <location>
        <begin position="36"/>
        <end position="56"/>
    </location>
</feature>
<evidence type="ECO:0000256" key="2">
    <source>
        <dbReference type="ARBA" id="ARBA00022448"/>
    </source>
</evidence>
<name>A0A438M0H9_9ACTN</name>
<dbReference type="RefSeq" id="WP_127931817.1">
    <property type="nucleotide sequence ID" value="NZ_SAUN01000001.1"/>
</dbReference>
<feature type="transmembrane region" description="Helical" evidence="7">
    <location>
        <begin position="411"/>
        <end position="430"/>
    </location>
</feature>
<dbReference type="PANTHER" id="PTHR43045">
    <property type="entry name" value="SHIKIMATE TRANSPORTER"/>
    <property type="match status" value="1"/>
</dbReference>
<dbReference type="PANTHER" id="PTHR43045:SF1">
    <property type="entry name" value="SHIKIMATE TRANSPORTER"/>
    <property type="match status" value="1"/>
</dbReference>
<dbReference type="SUPFAM" id="SSF103473">
    <property type="entry name" value="MFS general substrate transporter"/>
    <property type="match status" value="1"/>
</dbReference>
<evidence type="ECO:0000313" key="9">
    <source>
        <dbReference type="EMBL" id="RVX39290.1"/>
    </source>
</evidence>
<feature type="domain" description="Major facilitator superfamily (MFS) profile" evidence="8">
    <location>
        <begin position="24"/>
        <end position="434"/>
    </location>
</feature>
<feature type="transmembrane region" description="Helical" evidence="7">
    <location>
        <begin position="62"/>
        <end position="85"/>
    </location>
</feature>
<dbReference type="EMBL" id="SAUN01000001">
    <property type="protein sequence ID" value="RVX39290.1"/>
    <property type="molecule type" value="Genomic_DNA"/>
</dbReference>
<dbReference type="CDD" id="cd17369">
    <property type="entry name" value="MFS_ShiA_like"/>
    <property type="match status" value="1"/>
</dbReference>
<evidence type="ECO:0000313" key="10">
    <source>
        <dbReference type="Proteomes" id="UP000284824"/>
    </source>
</evidence>
<dbReference type="AlphaFoldDB" id="A0A438M0H9"/>
<comment type="subcellular location">
    <subcellularLocation>
        <location evidence="1">Cell membrane</location>
        <topology evidence="1">Multi-pass membrane protein</topology>
    </subcellularLocation>
</comment>
<keyword evidence="6 7" id="KW-0472">Membrane</keyword>